<evidence type="ECO:0000313" key="2">
    <source>
        <dbReference type="EMBL" id="MBC6445800.1"/>
    </source>
</evidence>
<feature type="region of interest" description="Disordered" evidence="1">
    <location>
        <begin position="1"/>
        <end position="35"/>
    </location>
</feature>
<feature type="region of interest" description="Disordered" evidence="1">
    <location>
        <begin position="54"/>
        <end position="95"/>
    </location>
</feature>
<proteinExistence type="predicted"/>
<feature type="compositionally biased region" description="Acidic residues" evidence="1">
    <location>
        <begin position="7"/>
        <end position="18"/>
    </location>
</feature>
<comment type="caution">
    <text evidence="2">The sequence shown here is derived from an EMBL/GenBank/DDBJ whole genome shotgun (WGS) entry which is preliminary data.</text>
</comment>
<organism evidence="2 3">
    <name type="scientific">Actinokineospora xionganensis</name>
    <dbReference type="NCBI Taxonomy" id="2684470"/>
    <lineage>
        <taxon>Bacteria</taxon>
        <taxon>Bacillati</taxon>
        <taxon>Actinomycetota</taxon>
        <taxon>Actinomycetes</taxon>
        <taxon>Pseudonocardiales</taxon>
        <taxon>Pseudonocardiaceae</taxon>
        <taxon>Actinokineospora</taxon>
    </lineage>
</organism>
<dbReference type="EMBL" id="JABVED010000001">
    <property type="protein sequence ID" value="MBC6445800.1"/>
    <property type="molecule type" value="Genomic_DNA"/>
</dbReference>
<keyword evidence="3" id="KW-1185">Reference proteome</keyword>
<feature type="compositionally biased region" description="Basic and acidic residues" evidence="1">
    <location>
        <begin position="68"/>
        <end position="95"/>
    </location>
</feature>
<name>A0ABR7KZJ7_9PSEU</name>
<evidence type="ECO:0000256" key="1">
    <source>
        <dbReference type="SAM" id="MobiDB-lite"/>
    </source>
</evidence>
<protein>
    <submittedName>
        <fullName evidence="2">PspA domain-containing protein</fullName>
    </submittedName>
</protein>
<dbReference type="RefSeq" id="WP_187217859.1">
    <property type="nucleotide sequence ID" value="NZ_JABVED010000001.1"/>
</dbReference>
<evidence type="ECO:0000313" key="3">
    <source>
        <dbReference type="Proteomes" id="UP000734823"/>
    </source>
</evidence>
<sequence>MTGAQGDDSEVVDAEVVDDPTAAPPVVLPADYSESGVPSFDYVRDRIEARVNTSGGSVELASAGPEAKSIDEQQAEREEAGRAKLAEIRRSMGLD</sequence>
<reference evidence="2 3" key="1">
    <citation type="submission" date="2020-06" db="EMBL/GenBank/DDBJ databases">
        <title>Actinokineospora xiongansis sp. nov., isolated from soil of Baiyangdian.</title>
        <authorList>
            <person name="Zhang X."/>
        </authorList>
    </citation>
    <scope>NUCLEOTIDE SEQUENCE [LARGE SCALE GENOMIC DNA]</scope>
    <source>
        <strain evidence="2 3">HBU206404</strain>
    </source>
</reference>
<dbReference type="Proteomes" id="UP000734823">
    <property type="component" value="Unassembled WGS sequence"/>
</dbReference>
<gene>
    <name evidence="2" type="ORF">GPZ80_01275</name>
</gene>
<accession>A0ABR7KZJ7</accession>